<evidence type="ECO:0000313" key="3">
    <source>
        <dbReference type="Proteomes" id="UP001408356"/>
    </source>
</evidence>
<reference evidence="2 3" key="1">
    <citation type="journal article" date="2024" name="J. Plant Pathol.">
        <title>Sequence and assembly of the genome of Seiridium unicorne, isolate CBS 538.82, causal agent of cypress canker disease.</title>
        <authorList>
            <person name="Scali E."/>
            <person name="Rocca G.D."/>
            <person name="Danti R."/>
            <person name="Garbelotto M."/>
            <person name="Barberini S."/>
            <person name="Baroncelli R."/>
            <person name="Emiliani G."/>
        </authorList>
    </citation>
    <scope>NUCLEOTIDE SEQUENCE [LARGE SCALE GENOMIC DNA]</scope>
    <source>
        <strain evidence="2 3">BM-138-508</strain>
    </source>
</reference>
<proteinExistence type="predicted"/>
<protein>
    <submittedName>
        <fullName evidence="2">GST N-terminal domain-containing protein</fullName>
    </submittedName>
</protein>
<dbReference type="InterPro" id="IPR004045">
    <property type="entry name" value="Glutathione_S-Trfase_N"/>
</dbReference>
<accession>A0ABR2UK18</accession>
<feature type="domain" description="GST N-terminal" evidence="1">
    <location>
        <begin position="7"/>
        <end position="99"/>
    </location>
</feature>
<dbReference type="Gene3D" id="3.40.30.10">
    <property type="entry name" value="Glutaredoxin"/>
    <property type="match status" value="1"/>
</dbReference>
<dbReference type="InterPro" id="IPR036249">
    <property type="entry name" value="Thioredoxin-like_sf"/>
</dbReference>
<organism evidence="2 3">
    <name type="scientific">Seiridium unicorne</name>
    <dbReference type="NCBI Taxonomy" id="138068"/>
    <lineage>
        <taxon>Eukaryota</taxon>
        <taxon>Fungi</taxon>
        <taxon>Dikarya</taxon>
        <taxon>Ascomycota</taxon>
        <taxon>Pezizomycotina</taxon>
        <taxon>Sordariomycetes</taxon>
        <taxon>Xylariomycetidae</taxon>
        <taxon>Amphisphaeriales</taxon>
        <taxon>Sporocadaceae</taxon>
        <taxon>Seiridium</taxon>
    </lineage>
</organism>
<evidence type="ECO:0000259" key="1">
    <source>
        <dbReference type="PROSITE" id="PS50404"/>
    </source>
</evidence>
<dbReference type="PROSITE" id="PS50404">
    <property type="entry name" value="GST_NTER"/>
    <property type="match status" value="1"/>
</dbReference>
<dbReference type="Proteomes" id="UP001408356">
    <property type="component" value="Unassembled WGS sequence"/>
</dbReference>
<keyword evidence="3" id="KW-1185">Reference proteome</keyword>
<dbReference type="SUPFAM" id="SSF52833">
    <property type="entry name" value="Thioredoxin-like"/>
    <property type="match status" value="1"/>
</dbReference>
<dbReference type="EMBL" id="JARVKF010000421">
    <property type="protein sequence ID" value="KAK9414825.1"/>
    <property type="molecule type" value="Genomic_DNA"/>
</dbReference>
<name>A0ABR2UK18_9PEZI</name>
<sequence length="282" mass="31824">MSELGKTEYTLYSSPFSLYSMMARHTVQLGPLTHDARPPGKITLSFVNHKENENLKEDYLVQVNPKGQVPAMTGNVLRQPLRDSISISIYLAEKHYPAMLPAEHAPVIRNLLERMHAIYGLSFSNRNPTAEMMQHNPSPMEDILKRTDISPKYRAALNYKLAFHNKSNGIAFQPSIVAKARTDLQTIFGEIVEHRRQSGAFGDEAEWTFGTRIGPTALDSHLLPLVLRCIEAGNTELVPDELQRWAETMAKSPAWEKVMHGRPTRWDPSMGPVADMKDMMSL</sequence>
<gene>
    <name evidence="2" type="ORF">SUNI508_10768</name>
</gene>
<evidence type="ECO:0000313" key="2">
    <source>
        <dbReference type="EMBL" id="KAK9414825.1"/>
    </source>
</evidence>
<comment type="caution">
    <text evidence="2">The sequence shown here is derived from an EMBL/GenBank/DDBJ whole genome shotgun (WGS) entry which is preliminary data.</text>
</comment>